<dbReference type="PANTHER" id="PTHR30308">
    <property type="entry name" value="TMRNA-BINDING COMPONENT OF TRANS-TRANSLATION TAGGING COMPLEX"/>
    <property type="match status" value="1"/>
</dbReference>
<organism evidence="4 5">
    <name type="scientific">Tichowtungia aerotolerans</name>
    <dbReference type="NCBI Taxonomy" id="2697043"/>
    <lineage>
        <taxon>Bacteria</taxon>
        <taxon>Pseudomonadati</taxon>
        <taxon>Kiritimatiellota</taxon>
        <taxon>Tichowtungiia</taxon>
        <taxon>Tichowtungiales</taxon>
        <taxon>Tichowtungiaceae</taxon>
        <taxon>Tichowtungia</taxon>
    </lineage>
</organism>
<proteinExistence type="inferred from homology"/>
<sequence>MASKKKKSGSGPGILASNRKAFRDYHVMDKLEAGIELCGTEVKSIRQGHLRVDEAYVQIKNGQAELHQMTVQPYEHGNIFNHDPTRPRRLLMHKKEILRLESKISEKGLTLVPLKVYLKNGRVKVEIALCKGKDTVDKRETLKKKSADMEARRAMRRHTM</sequence>
<keyword evidence="2 3" id="KW-0694">RNA-binding</keyword>
<keyword evidence="5" id="KW-1185">Reference proteome</keyword>
<dbReference type="Pfam" id="PF01668">
    <property type="entry name" value="SmpB"/>
    <property type="match status" value="1"/>
</dbReference>
<dbReference type="GO" id="GO:0005829">
    <property type="term" value="C:cytosol"/>
    <property type="evidence" value="ECO:0007669"/>
    <property type="project" value="TreeGrafter"/>
</dbReference>
<dbReference type="GO" id="GO:0070930">
    <property type="term" value="P:trans-translation-dependent protein tagging"/>
    <property type="evidence" value="ECO:0007669"/>
    <property type="project" value="TreeGrafter"/>
</dbReference>
<gene>
    <name evidence="3 4" type="primary">smpB</name>
    <name evidence="4" type="ORF">GT409_12485</name>
</gene>
<name>A0A6P1M852_9BACT</name>
<comment type="subcellular location">
    <subcellularLocation>
        <location evidence="3">Cytoplasm</location>
    </subcellularLocation>
    <text evidence="3">The tmRNA-SmpB complex associates with stalled 70S ribosomes.</text>
</comment>
<dbReference type="GO" id="GO:0070929">
    <property type="term" value="P:trans-translation"/>
    <property type="evidence" value="ECO:0007669"/>
    <property type="project" value="UniProtKB-UniRule"/>
</dbReference>
<dbReference type="InterPro" id="IPR020081">
    <property type="entry name" value="SsrA-bd_prot_CS"/>
</dbReference>
<dbReference type="InterPro" id="IPR000037">
    <property type="entry name" value="SsrA-bd_prot"/>
</dbReference>
<accession>A0A6P1M852</accession>
<evidence type="ECO:0000256" key="3">
    <source>
        <dbReference type="HAMAP-Rule" id="MF_00023"/>
    </source>
</evidence>
<dbReference type="GO" id="GO:0003723">
    <property type="term" value="F:RNA binding"/>
    <property type="evidence" value="ECO:0007669"/>
    <property type="project" value="UniProtKB-UniRule"/>
</dbReference>
<comment type="function">
    <text evidence="3">Required for rescue of stalled ribosomes mediated by trans-translation. Binds to transfer-messenger RNA (tmRNA), required for stable association of tmRNA with ribosomes. tmRNA and SmpB together mimic tRNA shape, replacing the anticodon stem-loop with SmpB. tmRNA is encoded by the ssrA gene; the 2 termini fold to resemble tRNA(Ala) and it encodes a 'tag peptide', a short internal open reading frame. During trans-translation Ala-aminoacylated tmRNA acts like a tRNA, entering the A-site of stalled ribosomes, displacing the stalled mRNA. The ribosome then switches to translate the ORF on the tmRNA; the nascent peptide is terminated with the 'tag peptide' encoded by the tmRNA and targeted for degradation. The ribosome is freed to recommence translation, which seems to be the essential function of trans-translation.</text>
</comment>
<dbReference type="KEGG" id="taer:GT409_12485"/>
<comment type="similarity">
    <text evidence="3">Belongs to the SmpB family.</text>
</comment>
<evidence type="ECO:0000313" key="5">
    <source>
        <dbReference type="Proteomes" id="UP000464954"/>
    </source>
</evidence>
<evidence type="ECO:0000256" key="2">
    <source>
        <dbReference type="ARBA" id="ARBA00022884"/>
    </source>
</evidence>
<dbReference type="CDD" id="cd09294">
    <property type="entry name" value="SmpB"/>
    <property type="match status" value="1"/>
</dbReference>
<dbReference type="PANTHER" id="PTHR30308:SF2">
    <property type="entry name" value="SSRA-BINDING PROTEIN"/>
    <property type="match status" value="1"/>
</dbReference>
<dbReference type="AlphaFoldDB" id="A0A6P1M852"/>
<dbReference type="SUPFAM" id="SSF74982">
    <property type="entry name" value="Small protein B (SmpB)"/>
    <property type="match status" value="1"/>
</dbReference>
<evidence type="ECO:0000256" key="1">
    <source>
        <dbReference type="ARBA" id="ARBA00022490"/>
    </source>
</evidence>
<dbReference type="RefSeq" id="WP_160629400.1">
    <property type="nucleotide sequence ID" value="NZ_CP047593.1"/>
</dbReference>
<dbReference type="NCBIfam" id="NF003843">
    <property type="entry name" value="PRK05422.1"/>
    <property type="match status" value="1"/>
</dbReference>
<dbReference type="EMBL" id="CP047593">
    <property type="protein sequence ID" value="QHI70222.1"/>
    <property type="molecule type" value="Genomic_DNA"/>
</dbReference>
<dbReference type="Proteomes" id="UP000464954">
    <property type="component" value="Chromosome"/>
</dbReference>
<dbReference type="NCBIfam" id="TIGR00086">
    <property type="entry name" value="smpB"/>
    <property type="match status" value="1"/>
</dbReference>
<dbReference type="HAMAP" id="MF_00023">
    <property type="entry name" value="SmpB"/>
    <property type="match status" value="1"/>
</dbReference>
<evidence type="ECO:0000313" key="4">
    <source>
        <dbReference type="EMBL" id="QHI70222.1"/>
    </source>
</evidence>
<keyword evidence="1 3" id="KW-0963">Cytoplasm</keyword>
<protein>
    <recommendedName>
        <fullName evidence="3">SsrA-binding protein</fullName>
    </recommendedName>
    <alternativeName>
        <fullName evidence="3">Small protein B</fullName>
    </alternativeName>
</protein>
<dbReference type="PROSITE" id="PS01317">
    <property type="entry name" value="SSRP"/>
    <property type="match status" value="1"/>
</dbReference>
<dbReference type="InterPro" id="IPR023620">
    <property type="entry name" value="SmpB"/>
</dbReference>
<reference evidence="4 5" key="1">
    <citation type="submission" date="2020-01" db="EMBL/GenBank/DDBJ databases">
        <title>Ponticoccus aerotolerans gen. nov., sp. nov., an anaerobic bacterium and proposal of Ponticoccusceae fam. nov., Ponticoccusles ord. nov. and Ponticoccuse classis nov. in the phylum Kiritimatiellaeota.</title>
        <authorList>
            <person name="Zhou L.Y."/>
            <person name="Du Z.J."/>
        </authorList>
    </citation>
    <scope>NUCLEOTIDE SEQUENCE [LARGE SCALE GENOMIC DNA]</scope>
    <source>
        <strain evidence="4 5">S-5007</strain>
    </source>
</reference>
<dbReference type="Gene3D" id="2.40.280.10">
    <property type="match status" value="1"/>
</dbReference>